<sequence>MAPYTVFVTRKEDPPENVSSSEAVDTLASKMASMSTDEDATPAPASIPGHCSSEEFEASIQPPSERDVPSKSLSPSAVPSALPSVRIPPTQLQTEISALELGASATEATSESKQQAPAGMNSQSPEVVSLHELPIPQYIYAADPRRTHAQSDGSSKFGFYDTLPVLDSRDHIFHSNKAPYQLFDLSLSICTSGQYRFISRQNKSNVLLFCAGTALDNGSDDLGRERGGCSVVFTSKHKHEPVMFGLEDNENAKHTKDRAELRAAFGCARLRWWPGEGFKNVVAGTSSKYVVDNITNGNLDRWKKDNFEVMGEDGKKVPIENADLWKELREEFERWGATGVKFSLWLLPEELNEAKSYARVAAMVSHSYPGDTRKG</sequence>
<feature type="compositionally biased region" description="Low complexity" evidence="1">
    <location>
        <begin position="70"/>
        <end position="85"/>
    </location>
</feature>
<keyword evidence="3" id="KW-1185">Reference proteome</keyword>
<dbReference type="SUPFAM" id="SSF53098">
    <property type="entry name" value="Ribonuclease H-like"/>
    <property type="match status" value="1"/>
</dbReference>
<evidence type="ECO:0000313" key="2">
    <source>
        <dbReference type="EMBL" id="RPA84061.1"/>
    </source>
</evidence>
<accession>A0A3N4IIR4</accession>
<reference evidence="2 3" key="1">
    <citation type="journal article" date="2018" name="Nat. Ecol. Evol.">
        <title>Pezizomycetes genomes reveal the molecular basis of ectomycorrhizal truffle lifestyle.</title>
        <authorList>
            <person name="Murat C."/>
            <person name="Payen T."/>
            <person name="Noel B."/>
            <person name="Kuo A."/>
            <person name="Morin E."/>
            <person name="Chen J."/>
            <person name="Kohler A."/>
            <person name="Krizsan K."/>
            <person name="Balestrini R."/>
            <person name="Da Silva C."/>
            <person name="Montanini B."/>
            <person name="Hainaut M."/>
            <person name="Levati E."/>
            <person name="Barry K.W."/>
            <person name="Belfiori B."/>
            <person name="Cichocki N."/>
            <person name="Clum A."/>
            <person name="Dockter R.B."/>
            <person name="Fauchery L."/>
            <person name="Guy J."/>
            <person name="Iotti M."/>
            <person name="Le Tacon F."/>
            <person name="Lindquist E.A."/>
            <person name="Lipzen A."/>
            <person name="Malagnac F."/>
            <person name="Mello A."/>
            <person name="Molinier V."/>
            <person name="Miyauchi S."/>
            <person name="Poulain J."/>
            <person name="Riccioni C."/>
            <person name="Rubini A."/>
            <person name="Sitrit Y."/>
            <person name="Splivallo R."/>
            <person name="Traeger S."/>
            <person name="Wang M."/>
            <person name="Zifcakova L."/>
            <person name="Wipf D."/>
            <person name="Zambonelli A."/>
            <person name="Paolocci F."/>
            <person name="Nowrousian M."/>
            <person name="Ottonello S."/>
            <person name="Baldrian P."/>
            <person name="Spatafora J.W."/>
            <person name="Henrissat B."/>
            <person name="Nagy L.G."/>
            <person name="Aury J.M."/>
            <person name="Wincker P."/>
            <person name="Grigoriev I.V."/>
            <person name="Bonfante P."/>
            <person name="Martin F.M."/>
        </authorList>
    </citation>
    <scope>NUCLEOTIDE SEQUENCE [LARGE SCALE GENOMIC DNA]</scope>
    <source>
        <strain evidence="2 3">RN42</strain>
    </source>
</reference>
<name>A0A3N4IIR4_ASCIM</name>
<evidence type="ECO:0000256" key="1">
    <source>
        <dbReference type="SAM" id="MobiDB-lite"/>
    </source>
</evidence>
<dbReference type="Gene3D" id="3.30.420.10">
    <property type="entry name" value="Ribonuclease H-like superfamily/Ribonuclease H"/>
    <property type="match status" value="1"/>
</dbReference>
<dbReference type="STRING" id="1160509.A0A3N4IIR4"/>
<feature type="region of interest" description="Disordered" evidence="1">
    <location>
        <begin position="103"/>
        <end position="125"/>
    </location>
</feature>
<dbReference type="EMBL" id="ML119661">
    <property type="protein sequence ID" value="RPA84061.1"/>
    <property type="molecule type" value="Genomic_DNA"/>
</dbReference>
<dbReference type="OrthoDB" id="407198at2759"/>
<dbReference type="GO" id="GO:0003676">
    <property type="term" value="F:nucleic acid binding"/>
    <property type="evidence" value="ECO:0007669"/>
    <property type="project" value="InterPro"/>
</dbReference>
<feature type="compositionally biased region" description="Polar residues" evidence="1">
    <location>
        <begin position="106"/>
        <end position="125"/>
    </location>
</feature>
<evidence type="ECO:0000313" key="3">
    <source>
        <dbReference type="Proteomes" id="UP000275078"/>
    </source>
</evidence>
<dbReference type="InterPro" id="IPR036397">
    <property type="entry name" value="RNaseH_sf"/>
</dbReference>
<dbReference type="Proteomes" id="UP000275078">
    <property type="component" value="Unassembled WGS sequence"/>
</dbReference>
<protein>
    <recommendedName>
        <fullName evidence="4">RNase H type-1 domain-containing protein</fullName>
    </recommendedName>
</protein>
<dbReference type="AlphaFoldDB" id="A0A3N4IIR4"/>
<feature type="region of interest" description="Disordered" evidence="1">
    <location>
        <begin position="1"/>
        <end position="89"/>
    </location>
</feature>
<dbReference type="InterPro" id="IPR012337">
    <property type="entry name" value="RNaseH-like_sf"/>
</dbReference>
<proteinExistence type="predicted"/>
<evidence type="ECO:0008006" key="4">
    <source>
        <dbReference type="Google" id="ProtNLM"/>
    </source>
</evidence>
<gene>
    <name evidence="2" type="ORF">BJ508DRAFT_47529</name>
</gene>
<organism evidence="2 3">
    <name type="scientific">Ascobolus immersus RN42</name>
    <dbReference type="NCBI Taxonomy" id="1160509"/>
    <lineage>
        <taxon>Eukaryota</taxon>
        <taxon>Fungi</taxon>
        <taxon>Dikarya</taxon>
        <taxon>Ascomycota</taxon>
        <taxon>Pezizomycotina</taxon>
        <taxon>Pezizomycetes</taxon>
        <taxon>Pezizales</taxon>
        <taxon>Ascobolaceae</taxon>
        <taxon>Ascobolus</taxon>
    </lineage>
</organism>